<name>A0A9W6UK14_9ACTN</name>
<proteinExistence type="predicted"/>
<accession>A0A9W6UK14</accession>
<dbReference type="RefSeq" id="WP_285760085.1">
    <property type="nucleotide sequence ID" value="NZ_BSQG01000004.1"/>
</dbReference>
<comment type="caution">
    <text evidence="1">The sequence shown here is derived from an EMBL/GenBank/DDBJ whole genome shotgun (WGS) entry which is preliminary data.</text>
</comment>
<keyword evidence="2" id="KW-1185">Reference proteome</keyword>
<sequence>MTARVDWEDLDDGQMLEAAAALLWQDPPPAAVFALVEAIMGAGDDEPGPQRAP</sequence>
<dbReference type="Proteomes" id="UP001165092">
    <property type="component" value="Unassembled WGS sequence"/>
</dbReference>
<evidence type="ECO:0000313" key="1">
    <source>
        <dbReference type="EMBL" id="GLU48620.1"/>
    </source>
</evidence>
<reference evidence="1" key="1">
    <citation type="submission" date="2023-02" db="EMBL/GenBank/DDBJ databases">
        <title>Nocardiopsis ansamitocini NBRC 112285.</title>
        <authorList>
            <person name="Ichikawa N."/>
            <person name="Sato H."/>
            <person name="Tonouchi N."/>
        </authorList>
    </citation>
    <scope>NUCLEOTIDE SEQUENCE</scope>
    <source>
        <strain evidence="1">NBRC 112285</strain>
    </source>
</reference>
<dbReference type="EMBL" id="BSQG01000004">
    <property type="protein sequence ID" value="GLU48620.1"/>
    <property type="molecule type" value="Genomic_DNA"/>
</dbReference>
<organism evidence="1 2">
    <name type="scientific">Nocardiopsis ansamitocini</name>
    <dbReference type="NCBI Taxonomy" id="1670832"/>
    <lineage>
        <taxon>Bacteria</taxon>
        <taxon>Bacillati</taxon>
        <taxon>Actinomycetota</taxon>
        <taxon>Actinomycetes</taxon>
        <taxon>Streptosporangiales</taxon>
        <taxon>Nocardiopsidaceae</taxon>
        <taxon>Nocardiopsis</taxon>
    </lineage>
</organism>
<dbReference type="AlphaFoldDB" id="A0A9W6UK14"/>
<evidence type="ECO:0000313" key="2">
    <source>
        <dbReference type="Proteomes" id="UP001165092"/>
    </source>
</evidence>
<protein>
    <submittedName>
        <fullName evidence="1">Uncharacterized protein</fullName>
    </submittedName>
</protein>
<gene>
    <name evidence="1" type="ORF">Nans01_29710</name>
</gene>